<sequence length="325" mass="36920">MKTKTKVSTNYVSPYTKRKLQPQAPKKPKVDENISYDYSDPSILDDDDDSILFSDGKITKMENQYQDMLYTNLQQKEYLYLADYLLEERTCVRKVKVEHRAIVLDWMFRVCKEMKFLDETLFVAITLFDRVIAIHQIKKRHIQLFGGTCLWIASKLEETLTPALSDFVYLCGNAYVESEFIDCERVIVNILHFQIASTSPLFFIKSIVKDPIMFDFAFFFCRAMVFNENFGNICPSVIAAASIFLSAAVIGEFPKLELYKVDPAQVSDCAAKIALSVSEITKKASGVLFDELQDICNGTGKSMKEIGQALVANVNAATIQHFCSK</sequence>
<evidence type="ECO:0000256" key="5">
    <source>
        <dbReference type="SAM" id="MobiDB-lite"/>
    </source>
</evidence>
<keyword evidence="3" id="KW-0131">Cell cycle</keyword>
<dbReference type="PROSITE" id="PS00292">
    <property type="entry name" value="CYCLINS"/>
    <property type="match status" value="1"/>
</dbReference>
<reference evidence="7 8" key="1">
    <citation type="submission" date="2024-04" db="EMBL/GenBank/DDBJ databases">
        <title>Tritrichomonas musculus Genome.</title>
        <authorList>
            <person name="Alves-Ferreira E."/>
            <person name="Grigg M."/>
            <person name="Lorenzi H."/>
            <person name="Galac M."/>
        </authorList>
    </citation>
    <scope>NUCLEOTIDE SEQUENCE [LARGE SCALE GENOMIC DNA]</scope>
    <source>
        <strain evidence="7 8">EAF2021</strain>
    </source>
</reference>
<organism evidence="7 8">
    <name type="scientific">Tritrichomonas musculus</name>
    <dbReference type="NCBI Taxonomy" id="1915356"/>
    <lineage>
        <taxon>Eukaryota</taxon>
        <taxon>Metamonada</taxon>
        <taxon>Parabasalia</taxon>
        <taxon>Tritrichomonadida</taxon>
        <taxon>Tritrichomonadidae</taxon>
        <taxon>Tritrichomonas</taxon>
    </lineage>
</organism>
<dbReference type="InterPro" id="IPR039361">
    <property type="entry name" value="Cyclin"/>
</dbReference>
<keyword evidence="8" id="KW-1185">Reference proteome</keyword>
<comment type="similarity">
    <text evidence="4">Belongs to the cyclin family.</text>
</comment>
<comment type="caution">
    <text evidence="7">The sequence shown here is derived from an EMBL/GenBank/DDBJ whole genome shotgun (WGS) entry which is preliminary data.</text>
</comment>
<evidence type="ECO:0000256" key="4">
    <source>
        <dbReference type="RuleBase" id="RU000383"/>
    </source>
</evidence>
<feature type="region of interest" description="Disordered" evidence="5">
    <location>
        <begin position="1"/>
        <end position="33"/>
    </location>
</feature>
<keyword evidence="2 4" id="KW-0195">Cyclin</keyword>
<name>A0ABR2KMS9_9EUKA</name>
<accession>A0ABR2KMS9</accession>
<evidence type="ECO:0000256" key="1">
    <source>
        <dbReference type="ARBA" id="ARBA00022618"/>
    </source>
</evidence>
<dbReference type="CDD" id="cd20537">
    <property type="entry name" value="CYCLIN_CCNO-like_rpt2"/>
    <property type="match status" value="1"/>
</dbReference>
<dbReference type="InterPro" id="IPR036915">
    <property type="entry name" value="Cyclin-like_sf"/>
</dbReference>
<dbReference type="InterPro" id="IPR048258">
    <property type="entry name" value="Cyclins_cyclin-box"/>
</dbReference>
<dbReference type="Pfam" id="PF00134">
    <property type="entry name" value="Cyclin_N"/>
    <property type="match status" value="1"/>
</dbReference>
<dbReference type="Pfam" id="PF02984">
    <property type="entry name" value="Cyclin_C"/>
    <property type="match status" value="1"/>
</dbReference>
<evidence type="ECO:0000259" key="6">
    <source>
        <dbReference type="SMART" id="SM00385"/>
    </source>
</evidence>
<dbReference type="SUPFAM" id="SSF47954">
    <property type="entry name" value="Cyclin-like"/>
    <property type="match status" value="2"/>
</dbReference>
<dbReference type="InterPro" id="IPR006671">
    <property type="entry name" value="Cyclin_N"/>
</dbReference>
<evidence type="ECO:0000313" key="8">
    <source>
        <dbReference type="Proteomes" id="UP001470230"/>
    </source>
</evidence>
<evidence type="ECO:0000313" key="7">
    <source>
        <dbReference type="EMBL" id="KAK8892376.1"/>
    </source>
</evidence>
<dbReference type="SMART" id="SM00385">
    <property type="entry name" value="CYCLIN"/>
    <property type="match status" value="1"/>
</dbReference>
<evidence type="ECO:0000256" key="2">
    <source>
        <dbReference type="ARBA" id="ARBA00023127"/>
    </source>
</evidence>
<dbReference type="PANTHER" id="PTHR10177">
    <property type="entry name" value="CYCLINS"/>
    <property type="match status" value="1"/>
</dbReference>
<dbReference type="Gene3D" id="1.10.472.10">
    <property type="entry name" value="Cyclin-like"/>
    <property type="match status" value="2"/>
</dbReference>
<gene>
    <name evidence="7" type="ORF">M9Y10_029602</name>
</gene>
<dbReference type="InterPro" id="IPR004367">
    <property type="entry name" value="Cyclin_C-dom"/>
</dbReference>
<protein>
    <recommendedName>
        <fullName evidence="6">Cyclin-like domain-containing protein</fullName>
    </recommendedName>
</protein>
<proteinExistence type="inferred from homology"/>
<dbReference type="EMBL" id="JAPFFF010000004">
    <property type="protein sequence ID" value="KAK8892376.1"/>
    <property type="molecule type" value="Genomic_DNA"/>
</dbReference>
<evidence type="ECO:0000256" key="3">
    <source>
        <dbReference type="ARBA" id="ARBA00023306"/>
    </source>
</evidence>
<keyword evidence="1" id="KW-0132">Cell division</keyword>
<dbReference type="InterPro" id="IPR013763">
    <property type="entry name" value="Cyclin-like_dom"/>
</dbReference>
<feature type="compositionally biased region" description="Polar residues" evidence="5">
    <location>
        <begin position="1"/>
        <end position="13"/>
    </location>
</feature>
<dbReference type="Proteomes" id="UP001470230">
    <property type="component" value="Unassembled WGS sequence"/>
</dbReference>
<feature type="domain" description="Cyclin-like" evidence="6">
    <location>
        <begin position="105"/>
        <end position="189"/>
    </location>
</feature>